<dbReference type="EMBL" id="NRSJ01000008">
    <property type="protein sequence ID" value="MBK1704207.1"/>
    <property type="molecule type" value="Genomic_DNA"/>
</dbReference>
<gene>
    <name evidence="1" type="ORF">CKO40_06500</name>
</gene>
<reference evidence="1" key="2">
    <citation type="journal article" date="2020" name="Microorganisms">
        <title>Osmotic Adaptation and Compatible Solute Biosynthesis of Phototrophic Bacteria as Revealed from Genome Analyses.</title>
        <authorList>
            <person name="Imhoff J.F."/>
            <person name="Rahn T."/>
            <person name="Kunzel S."/>
            <person name="Keller A."/>
            <person name="Neulinger S.C."/>
        </authorList>
    </citation>
    <scope>NUCLEOTIDE SEQUENCE</scope>
    <source>
        <strain evidence="1">DSM 11080</strain>
    </source>
</reference>
<comment type="caution">
    <text evidence="1">The sequence shown here is derived from an EMBL/GenBank/DDBJ whole genome shotgun (WGS) entry which is preliminary data.</text>
</comment>
<evidence type="ECO:0000313" key="2">
    <source>
        <dbReference type="Proteomes" id="UP001296776"/>
    </source>
</evidence>
<sequence>MIEWRYFAVLSPAFHGLVGLALVNPERRFAAVAEGGLLVIVAGVLGRAPMPDGPSDASPMLVPSDLGPADRISADRVSENRVSENRVSENRVSENRVATGQAELCWMHLFSPDVCLFDGPAPGALEAEDRRCRLSLRQSDAAQAELRLETANGLQLDLVHQGVSDTQLAPVLGSDLDAPLGRLLGSHWLVDCPSPVARCDGAIAFGGDSLACLATAAGDDADSYATPALRARVSAGEQVFRWQAADGYAEHSFGIRPLPLHGWDFLFVPKAATGEAVVLQTYRGSRQLRYLEVCWRQDGVTRHHRFEANRVRLDWSERTFDPVLGVWRPLRRTIEARDAGLQVRVENRVLHRIPLLRRHQLAVRHFFISEEIGVADWWLEDAHGRCLAEVRGQRCGGELAHFRLRAPRRSV</sequence>
<protein>
    <submittedName>
        <fullName evidence="1">Uncharacterized protein</fullName>
    </submittedName>
</protein>
<accession>A0AAJ0U2V3</accession>
<evidence type="ECO:0000313" key="1">
    <source>
        <dbReference type="EMBL" id="MBK1704207.1"/>
    </source>
</evidence>
<organism evidence="1 2">
    <name type="scientific">Halochromatium glycolicum</name>
    <dbReference type="NCBI Taxonomy" id="85075"/>
    <lineage>
        <taxon>Bacteria</taxon>
        <taxon>Pseudomonadati</taxon>
        <taxon>Pseudomonadota</taxon>
        <taxon>Gammaproteobacteria</taxon>
        <taxon>Chromatiales</taxon>
        <taxon>Chromatiaceae</taxon>
        <taxon>Halochromatium</taxon>
    </lineage>
</organism>
<keyword evidence="2" id="KW-1185">Reference proteome</keyword>
<proteinExistence type="predicted"/>
<name>A0AAJ0U2V3_9GAMM</name>
<dbReference type="AlphaFoldDB" id="A0AAJ0U2V3"/>
<dbReference type="Proteomes" id="UP001296776">
    <property type="component" value="Unassembled WGS sequence"/>
</dbReference>
<reference evidence="1" key="1">
    <citation type="submission" date="2017-08" db="EMBL/GenBank/DDBJ databases">
        <authorList>
            <person name="Imhoff J.F."/>
            <person name="Rahn T."/>
            <person name="Kuenzel S."/>
            <person name="Neulinger S.C."/>
        </authorList>
    </citation>
    <scope>NUCLEOTIDE SEQUENCE</scope>
    <source>
        <strain evidence="1">DSM 11080</strain>
    </source>
</reference>